<feature type="coiled-coil region" evidence="1">
    <location>
        <begin position="1704"/>
        <end position="1754"/>
    </location>
</feature>
<proteinExistence type="predicted"/>
<dbReference type="PANTHER" id="PTHR23159:SF31">
    <property type="entry name" value="CENTROSOME-ASSOCIATED PROTEIN CEP250 ISOFORM X1"/>
    <property type="match status" value="1"/>
</dbReference>
<feature type="region of interest" description="Disordered" evidence="2">
    <location>
        <begin position="1160"/>
        <end position="1186"/>
    </location>
</feature>
<feature type="compositionally biased region" description="Basic and acidic residues" evidence="2">
    <location>
        <begin position="1886"/>
        <end position="1901"/>
    </location>
</feature>
<keyword evidence="1" id="KW-0175">Coiled coil</keyword>
<reference evidence="3" key="1">
    <citation type="submission" date="2019-11" db="EMBL/GenBank/DDBJ databases">
        <title>Leishmania tarentolae CDS.</title>
        <authorList>
            <person name="Goto Y."/>
            <person name="Yamagishi J."/>
        </authorList>
    </citation>
    <scope>NUCLEOTIDE SEQUENCE [LARGE SCALE GENOMIC DNA]</scope>
    <source>
        <strain evidence="3">Parrot Tar II</strain>
    </source>
</reference>
<dbReference type="EMBL" id="BLBS01000041">
    <property type="protein sequence ID" value="GET90490.1"/>
    <property type="molecule type" value="Genomic_DNA"/>
</dbReference>
<sequence>MNASSMSKRRGKPPTEVVVSTETVKKAQAARLLGRINEHLHASRAFSAWEATIRQRRLQMHLKRCSMMLKHNSLRQEYARCFMRWLAFTQARASENARSAIRLRQDVPLRSKADFLALARRYFAKWRRHVRERGQRKVTNVKLLEELNKERLRSRMVIKWWRFHDMQAKKRCVTEIAAVENENLKLKQELQKAVHEAKDLRDQLRVTLQQQSVLQSDLEVSRGAEVAAAQQRQREVDELREAMQQAVKLLEGSSSSRFRSLQKWSTVSASPCTPSGVITPPTQQSKSSEILLKSVRQSKDAAEALLSAVEDTLVSFSSLARMSTPPASLKECATHLRGRLSEETKEVSLKAQRDELASAAQTTRATLAAVKAFAGPSLMASVVRKPTPPSIRAPTTPPDITLIDFQKLPQLLVEDAKAVAAAMQAMHQEDKRSADEVANLQGAALQALSTFGGGDAKNTNLVAKPQESMEHRAKRSANIADSLRTLCENMDAVLVLTSLCSGKGASGKVSVALEGLWHRTQDLEAAHADDLQRLELYTAVVHTSAGILRPPPPPPSSTMSPRTAALLARRQHRAQPGDSVATPEQVEAARHSAEQLAIKGDRKPTELIELCLKAQQRGAAEQSSVPMNEFDRLAKSAQEIINVTIGRSRREERGVRFSATHRSRPDRFSVASEIADSVAGKAEVSPSGTTQPLTAEALERALTAAAAVAVETLRGCDGVVDDSLVDAIVRAREQVRQLQEQLTTLTMSERHNSDAKKSLQAELKEANARNIAIERTLKKYANDLDQGRDSVEQDLERQLRALQREAAQSAQDRRKLEDERKGLEEDNKKKEEALQAQMEAREKERLEYAEAKRSLCEEVENLRRQLAAAESKNLLGSETSDVPRRHLNDAQRKGVDYDAIIADLEAQLCSANDAVETAALARRELVNQLSASEEANRKSNAISVFLRDALWDCTARLRHLTHNVRGAATLQPSLRRTLTLQQASDRPPPMLACDSDPSEYVEYLLRLSGNDAMGKLLVQQHLREKVAVQKLQEFGVDGGVPDAPRADASTWEVVTKLHDRLVLLYHSIAHVDERTVEQRARVDEPAVVKDHQATDVLEALVELKPWSSVAAAAAHTEHLLESSTSEKSSGSSPNCCALRTSCSEVAQALEEMEKVAAFTRPLMGRRSSRSPPRRSSADGQLDMSSTDAAGTNRLLSLVADVQGMADCLQHLSESVMQGIAALGGTSDEGEMHASNNSLHRESESSPMTAAATESNAVTRHTQAGHQTGCVNARKLTTRLEAICKETGTSVQELKQLLGVGEGDRGASTERSKARGKAWKLSDALPLIRAKMQELQEVKQQSEQILVGLNCAFSDDDSPSFTSSTQHSLRRKQKPLPALQCAPESGLRLMQQEIKGRKNMLQHHGEFASVLQCAKATVQECIRDVQKLSFTISSAVQVLEGRPVEGNEAAKPPKYGEALMALLTAQIVDLKQVLPETEEALAGYRSDLVSVTVSTRLHLLCGVVRSLRLERDSLKEELARRSLQRDMLLNDFIGEAKTLRAMLTVREEEQVRLASKMANASEEADSQKRNVNNLTAKLASSERERSILCSALVYTLCSFPGTPYRGTPLAGVQRSLLATLEEQGESLMVYVEATLRRAHAHQQHLQVILHDSLDELRCALAALRAQVTISWNLYGQHMANEAVQQLMEATEVLTLENNMLRPRAIEREQLKLEKALLEAALANAKDDHADVLARLEHAEDENTKLRREVRDAEIVQVLTNGDDNEGDDSRKQSSGKDLSTLLLDLERRMIGGATELTMNVVESMSGTPMPLALGSVAKETLRIYSGVRDSLRKMVAVYEASHGKDEYHVRIMAEEQLLELRQLSESADHLFSRLPVLCGVLYQCGERDRKNGTETPTERESPPRLVYEASPHVVRLMERGSKTKARVYTS</sequence>
<organism evidence="3 4">
    <name type="scientific">Leishmania tarentolae</name>
    <name type="common">Sauroleishmania tarentolae</name>
    <dbReference type="NCBI Taxonomy" id="5689"/>
    <lineage>
        <taxon>Eukaryota</taxon>
        <taxon>Discoba</taxon>
        <taxon>Euglenozoa</taxon>
        <taxon>Kinetoplastea</taxon>
        <taxon>Metakinetoplastina</taxon>
        <taxon>Trypanosomatida</taxon>
        <taxon>Trypanosomatidae</taxon>
        <taxon>Leishmaniinae</taxon>
        <taxon>Leishmania</taxon>
        <taxon>lizard Leishmania</taxon>
    </lineage>
</organism>
<feature type="region of interest" description="Disordered" evidence="2">
    <location>
        <begin position="804"/>
        <end position="838"/>
    </location>
</feature>
<feature type="compositionally biased region" description="Basic and acidic residues" evidence="2">
    <location>
        <begin position="811"/>
        <end position="838"/>
    </location>
</feature>
<feature type="coiled-coil region" evidence="1">
    <location>
        <begin position="169"/>
        <end position="249"/>
    </location>
</feature>
<feature type="coiled-coil region" evidence="1">
    <location>
        <begin position="1556"/>
        <end position="1583"/>
    </location>
</feature>
<keyword evidence="4" id="KW-1185">Reference proteome</keyword>
<feature type="region of interest" description="Disordered" evidence="2">
    <location>
        <begin position="1225"/>
        <end position="1244"/>
    </location>
</feature>
<gene>
    <name evidence="3" type="ORF">LtaPh_2921100</name>
</gene>
<evidence type="ECO:0000313" key="4">
    <source>
        <dbReference type="Proteomes" id="UP000419144"/>
    </source>
</evidence>
<name>A0A640KL92_LEITA</name>
<feature type="region of interest" description="Disordered" evidence="2">
    <location>
        <begin position="1886"/>
        <end position="1905"/>
    </location>
</feature>
<evidence type="ECO:0000256" key="1">
    <source>
        <dbReference type="SAM" id="Coils"/>
    </source>
</evidence>
<dbReference type="VEuPathDB" id="TriTrypDB:LtaPh_2921100"/>
<dbReference type="PANTHER" id="PTHR23159">
    <property type="entry name" value="CENTROSOMAL PROTEIN 2"/>
    <property type="match status" value="1"/>
</dbReference>
<dbReference type="OrthoDB" id="273609at2759"/>
<evidence type="ECO:0000256" key="2">
    <source>
        <dbReference type="SAM" id="MobiDB-lite"/>
    </source>
</evidence>
<protein>
    <submittedName>
        <fullName evidence="3">Uncharacterized protein</fullName>
    </submittedName>
</protein>
<dbReference type="Proteomes" id="UP000419144">
    <property type="component" value="Unassembled WGS sequence"/>
</dbReference>
<comment type="caution">
    <text evidence="3">The sequence shown here is derived from an EMBL/GenBank/DDBJ whole genome shotgun (WGS) entry which is preliminary data.</text>
</comment>
<accession>A0A640KL92</accession>
<evidence type="ECO:0000313" key="3">
    <source>
        <dbReference type="EMBL" id="GET90490.1"/>
    </source>
</evidence>